<dbReference type="Proteomes" id="UP001152795">
    <property type="component" value="Unassembled WGS sequence"/>
</dbReference>
<dbReference type="PANTHER" id="PTHR47966">
    <property type="entry name" value="BETA-SITE APP-CLEAVING ENZYME, ISOFORM A-RELATED"/>
    <property type="match status" value="1"/>
</dbReference>
<dbReference type="PANTHER" id="PTHR47966:SF51">
    <property type="entry name" value="BETA-SITE APP-CLEAVING ENZYME, ISOFORM A-RELATED"/>
    <property type="match status" value="1"/>
</dbReference>
<dbReference type="SUPFAM" id="SSF50630">
    <property type="entry name" value="Acid proteases"/>
    <property type="match status" value="1"/>
</dbReference>
<dbReference type="InterPro" id="IPR021109">
    <property type="entry name" value="Peptidase_aspartic_dom_sf"/>
</dbReference>
<feature type="compositionally biased region" description="Polar residues" evidence="2">
    <location>
        <begin position="222"/>
        <end position="232"/>
    </location>
</feature>
<feature type="compositionally biased region" description="Polar residues" evidence="2">
    <location>
        <begin position="27"/>
        <end position="46"/>
    </location>
</feature>
<dbReference type="PROSITE" id="PS51767">
    <property type="entry name" value="PEPTIDASE_A1"/>
    <property type="match status" value="1"/>
</dbReference>
<reference evidence="3" key="1">
    <citation type="submission" date="2020-04" db="EMBL/GenBank/DDBJ databases">
        <authorList>
            <person name="Alioto T."/>
            <person name="Alioto T."/>
            <person name="Gomez Garrido J."/>
        </authorList>
    </citation>
    <scope>NUCLEOTIDE SEQUENCE</scope>
    <source>
        <strain evidence="3">A484AB</strain>
    </source>
</reference>
<keyword evidence="4" id="KW-1185">Reference proteome</keyword>
<comment type="caution">
    <text evidence="3">The sequence shown here is derived from an EMBL/GenBank/DDBJ whole genome shotgun (WGS) entry which is preliminary data.</text>
</comment>
<dbReference type="EMBL" id="CACRXK020021227">
    <property type="protein sequence ID" value="CAB4035627.1"/>
    <property type="molecule type" value="Genomic_DNA"/>
</dbReference>
<feature type="region of interest" description="Disordered" evidence="2">
    <location>
        <begin position="26"/>
        <end position="46"/>
    </location>
</feature>
<sequence length="232" mass="24226">MRVVLPAQVEVKATVGVKAEVKGQKLVEQNTSAGPPPTGQASSGGTSKKLDIVLHSKYDSSKSSTYQKNGQNFSIDYGSGTGSMSGFLSTDVVRIGSLKVENQTFAEAISEPGDAFVAAKFDGILGMGYDSVSVDHVTTVFTNMLTQKLVKKPMFSFYLNSSLGSEPSFLGSEPSFLGSEPSTLGSEPSFLGSEPSTLRSEPSFLGSEPSTLGSEPSFLGSEPSTLGSELAP</sequence>
<dbReference type="GO" id="GO:0004190">
    <property type="term" value="F:aspartic-type endopeptidase activity"/>
    <property type="evidence" value="ECO:0007669"/>
    <property type="project" value="InterPro"/>
</dbReference>
<evidence type="ECO:0000313" key="4">
    <source>
        <dbReference type="Proteomes" id="UP001152795"/>
    </source>
</evidence>
<protein>
    <submittedName>
        <fullName evidence="3">Lysosomal aspartic protease</fullName>
    </submittedName>
</protein>
<name>A0A6S7JVD1_PARCT</name>
<proteinExistence type="inferred from homology"/>
<dbReference type="FunFam" id="2.40.70.10:FF:000008">
    <property type="entry name" value="Cathepsin D"/>
    <property type="match status" value="1"/>
</dbReference>
<dbReference type="Pfam" id="PF00026">
    <property type="entry name" value="Asp"/>
    <property type="match status" value="1"/>
</dbReference>
<dbReference type="Gene3D" id="2.40.70.10">
    <property type="entry name" value="Acid Proteases"/>
    <property type="match status" value="1"/>
</dbReference>
<evidence type="ECO:0000313" key="3">
    <source>
        <dbReference type="EMBL" id="CAB4035627.1"/>
    </source>
</evidence>
<dbReference type="OrthoDB" id="771136at2759"/>
<accession>A0A6S7JVD1</accession>
<dbReference type="InterPro" id="IPR001461">
    <property type="entry name" value="Aspartic_peptidase_A1"/>
</dbReference>
<gene>
    <name evidence="3" type="ORF">PACLA_8A039995</name>
</gene>
<dbReference type="AlphaFoldDB" id="A0A6S7JVD1"/>
<keyword evidence="3" id="KW-0645">Protease</keyword>
<evidence type="ECO:0000256" key="1">
    <source>
        <dbReference type="ARBA" id="ARBA00007447"/>
    </source>
</evidence>
<comment type="similarity">
    <text evidence="1">Belongs to the peptidase A1 family.</text>
</comment>
<organism evidence="3 4">
    <name type="scientific">Paramuricea clavata</name>
    <name type="common">Red gorgonian</name>
    <name type="synonym">Violescent sea-whip</name>
    <dbReference type="NCBI Taxonomy" id="317549"/>
    <lineage>
        <taxon>Eukaryota</taxon>
        <taxon>Metazoa</taxon>
        <taxon>Cnidaria</taxon>
        <taxon>Anthozoa</taxon>
        <taxon>Octocorallia</taxon>
        <taxon>Malacalcyonacea</taxon>
        <taxon>Plexauridae</taxon>
        <taxon>Paramuricea</taxon>
    </lineage>
</organism>
<keyword evidence="3" id="KW-0378">Hydrolase</keyword>
<feature type="region of interest" description="Disordered" evidence="2">
    <location>
        <begin position="170"/>
        <end position="232"/>
    </location>
</feature>
<evidence type="ECO:0000256" key="2">
    <source>
        <dbReference type="SAM" id="MobiDB-lite"/>
    </source>
</evidence>
<dbReference type="GO" id="GO:0006508">
    <property type="term" value="P:proteolysis"/>
    <property type="evidence" value="ECO:0007669"/>
    <property type="project" value="UniProtKB-KW"/>
</dbReference>
<dbReference type="InterPro" id="IPR033121">
    <property type="entry name" value="PEPTIDASE_A1"/>
</dbReference>